<dbReference type="AlphaFoldDB" id="A0A7X0HUJ7"/>
<accession>A0A7X0HUJ7</accession>
<evidence type="ECO:0000313" key="2">
    <source>
        <dbReference type="EMBL" id="MBB6447098.1"/>
    </source>
</evidence>
<name>A0A7X0HUJ7_9BACI</name>
<dbReference type="Proteomes" id="UP000531594">
    <property type="component" value="Unassembled WGS sequence"/>
</dbReference>
<organism evidence="2 3">
    <name type="scientific">Bacillus benzoevorans</name>
    <dbReference type="NCBI Taxonomy" id="1456"/>
    <lineage>
        <taxon>Bacteria</taxon>
        <taxon>Bacillati</taxon>
        <taxon>Bacillota</taxon>
        <taxon>Bacilli</taxon>
        <taxon>Bacillales</taxon>
        <taxon>Bacillaceae</taxon>
        <taxon>Bacillus</taxon>
    </lineage>
</organism>
<keyword evidence="1" id="KW-1133">Transmembrane helix</keyword>
<gene>
    <name evidence="2" type="ORF">HNR53_003777</name>
</gene>
<keyword evidence="1" id="KW-0812">Transmembrane</keyword>
<evidence type="ECO:0000313" key="3">
    <source>
        <dbReference type="Proteomes" id="UP000531594"/>
    </source>
</evidence>
<feature type="transmembrane region" description="Helical" evidence="1">
    <location>
        <begin position="12"/>
        <end position="32"/>
    </location>
</feature>
<sequence>MSNHLAKYYTNLFFIVILAFGTVVVSLLSSFTEMLELYDTTYRIDILLCGFNGVMIMAILKSWRCIDQEMKRRLSHSPLNQIEKEWMEKNSHLLLLIKNPQQQTKPVCYSKTSRIKINGLLAIVLLANIISFWVNI</sequence>
<dbReference type="RefSeq" id="WP_184528734.1">
    <property type="nucleotide sequence ID" value="NZ_JACHGK010000017.1"/>
</dbReference>
<evidence type="ECO:0000256" key="1">
    <source>
        <dbReference type="SAM" id="Phobius"/>
    </source>
</evidence>
<feature type="transmembrane region" description="Helical" evidence="1">
    <location>
        <begin position="115"/>
        <end position="134"/>
    </location>
</feature>
<keyword evidence="3" id="KW-1185">Reference proteome</keyword>
<dbReference type="EMBL" id="JACHGK010000017">
    <property type="protein sequence ID" value="MBB6447098.1"/>
    <property type="molecule type" value="Genomic_DNA"/>
</dbReference>
<protein>
    <submittedName>
        <fullName evidence="2">Uncharacterized protein</fullName>
    </submittedName>
</protein>
<keyword evidence="1" id="KW-0472">Membrane</keyword>
<feature type="transmembrane region" description="Helical" evidence="1">
    <location>
        <begin position="44"/>
        <end position="63"/>
    </location>
</feature>
<reference evidence="2 3" key="1">
    <citation type="submission" date="2020-08" db="EMBL/GenBank/DDBJ databases">
        <title>Genomic Encyclopedia of Type Strains, Phase IV (KMG-IV): sequencing the most valuable type-strain genomes for metagenomic binning, comparative biology and taxonomic classification.</title>
        <authorList>
            <person name="Goeker M."/>
        </authorList>
    </citation>
    <scope>NUCLEOTIDE SEQUENCE [LARGE SCALE GENOMIC DNA]</scope>
    <source>
        <strain evidence="2 3">DSM 5391</strain>
    </source>
</reference>
<comment type="caution">
    <text evidence="2">The sequence shown here is derived from an EMBL/GenBank/DDBJ whole genome shotgun (WGS) entry which is preliminary data.</text>
</comment>
<proteinExistence type="predicted"/>